<dbReference type="AlphaFoldDB" id="A0A9P7GM81"/>
<evidence type="ECO:0000259" key="2">
    <source>
        <dbReference type="SMART" id="SM00458"/>
    </source>
</evidence>
<dbReference type="EMBL" id="JABCKI010000112">
    <property type="protein sequence ID" value="KAG5652611.1"/>
    <property type="molecule type" value="Genomic_DNA"/>
</dbReference>
<dbReference type="Pfam" id="PF00652">
    <property type="entry name" value="Ricin_B_lectin"/>
    <property type="match status" value="1"/>
</dbReference>
<dbReference type="PROSITE" id="PS50231">
    <property type="entry name" value="RICIN_B_LECTIN"/>
    <property type="match status" value="1"/>
</dbReference>
<dbReference type="Gene3D" id="2.80.10.50">
    <property type="match status" value="1"/>
</dbReference>
<dbReference type="Proteomes" id="UP000717328">
    <property type="component" value="Unassembled WGS sequence"/>
</dbReference>
<name>A0A9P7GM81_9AGAR</name>
<reference evidence="3" key="2">
    <citation type="submission" date="2021-10" db="EMBL/GenBank/DDBJ databases">
        <title>Phylogenomics reveals ancestral predisposition of the termite-cultivated fungus Termitomyces towards a domesticated lifestyle.</title>
        <authorList>
            <person name="Auxier B."/>
            <person name="Grum-Grzhimaylo A."/>
            <person name="Cardenas M.E."/>
            <person name="Lodge J.D."/>
            <person name="Laessoe T."/>
            <person name="Pedersen O."/>
            <person name="Smith M.E."/>
            <person name="Kuyper T.W."/>
            <person name="Franco-Molano E.A."/>
            <person name="Baroni T.J."/>
            <person name="Aanen D.K."/>
        </authorList>
    </citation>
    <scope>NUCLEOTIDE SEQUENCE</scope>
    <source>
        <strain evidence="3">D49</strain>
    </source>
</reference>
<dbReference type="OrthoDB" id="2564904at2759"/>
<organism evidence="3 4">
    <name type="scientific">Sphagnurus paluster</name>
    <dbReference type="NCBI Taxonomy" id="117069"/>
    <lineage>
        <taxon>Eukaryota</taxon>
        <taxon>Fungi</taxon>
        <taxon>Dikarya</taxon>
        <taxon>Basidiomycota</taxon>
        <taxon>Agaricomycotina</taxon>
        <taxon>Agaricomycetes</taxon>
        <taxon>Agaricomycetidae</taxon>
        <taxon>Agaricales</taxon>
        <taxon>Tricholomatineae</taxon>
        <taxon>Lyophyllaceae</taxon>
        <taxon>Sphagnurus</taxon>
    </lineage>
</organism>
<keyword evidence="4" id="KW-1185">Reference proteome</keyword>
<dbReference type="SUPFAM" id="SSF50370">
    <property type="entry name" value="Ricin B-like lectins"/>
    <property type="match status" value="1"/>
</dbReference>
<dbReference type="SMART" id="SM00458">
    <property type="entry name" value="RICIN"/>
    <property type="match status" value="1"/>
</dbReference>
<reference evidence="3" key="1">
    <citation type="submission" date="2021-02" db="EMBL/GenBank/DDBJ databases">
        <authorList>
            <person name="Nieuwenhuis M."/>
            <person name="Van De Peppel L.J.J."/>
        </authorList>
    </citation>
    <scope>NUCLEOTIDE SEQUENCE</scope>
    <source>
        <strain evidence="3">D49</strain>
    </source>
</reference>
<protein>
    <recommendedName>
        <fullName evidence="2">Ricin B lectin domain-containing protein</fullName>
    </recommendedName>
</protein>
<comment type="caution">
    <text evidence="3">The sequence shown here is derived from an EMBL/GenBank/DDBJ whole genome shotgun (WGS) entry which is preliminary data.</text>
</comment>
<feature type="compositionally biased region" description="Basic and acidic residues" evidence="1">
    <location>
        <begin position="205"/>
        <end position="217"/>
    </location>
</feature>
<feature type="region of interest" description="Disordered" evidence="1">
    <location>
        <begin position="202"/>
        <end position="231"/>
    </location>
</feature>
<evidence type="ECO:0000313" key="4">
    <source>
        <dbReference type="Proteomes" id="UP000717328"/>
    </source>
</evidence>
<proteinExistence type="predicted"/>
<dbReference type="InterPro" id="IPR000772">
    <property type="entry name" value="Ricin_B_lectin"/>
</dbReference>
<sequence length="231" mass="24675">MTAASNADGAAVTIENCTYGENQKWLFTGGAVTLFGGTKCLDVPGGSRQDGVKLQISSCSAGNANQQFAYTRDNRLAWTNTGKCVDLTAGNQASGTRIQSYRCSDNNKNQIWDVGYNVNDLPEKSQNKQYGTNKCGTTSSQTSDCQNAYLNTIGDTEDEAVSWCTKSGRGTRTIPNGVLKGVHFLRTHDYVQVTGKGDLTQLNIRKGDSGGELDNRGADGYGNPGTSELEA</sequence>
<evidence type="ECO:0000256" key="1">
    <source>
        <dbReference type="SAM" id="MobiDB-lite"/>
    </source>
</evidence>
<feature type="domain" description="Ricin B lectin" evidence="2">
    <location>
        <begin position="29"/>
        <end position="157"/>
    </location>
</feature>
<accession>A0A9P7GM81</accession>
<evidence type="ECO:0000313" key="3">
    <source>
        <dbReference type="EMBL" id="KAG5652611.1"/>
    </source>
</evidence>
<dbReference type="CDD" id="cd00161">
    <property type="entry name" value="beta-trefoil_Ricin-like"/>
    <property type="match status" value="1"/>
</dbReference>
<gene>
    <name evidence="3" type="ORF">H0H81_004393</name>
</gene>
<dbReference type="InterPro" id="IPR035992">
    <property type="entry name" value="Ricin_B-like_lectins"/>
</dbReference>